<protein>
    <submittedName>
        <fullName evidence="3">TrkA family potassium uptake protein</fullName>
    </submittedName>
</protein>
<dbReference type="Pfam" id="PF02080">
    <property type="entry name" value="TrkA_C"/>
    <property type="match status" value="1"/>
</dbReference>
<name>A0A9D1PQ21_9FIRM</name>
<comment type="caution">
    <text evidence="3">The sequence shown here is derived from an EMBL/GenBank/DDBJ whole genome shotgun (WGS) entry which is preliminary data.</text>
</comment>
<feature type="domain" description="RCK C-terminal" evidence="2">
    <location>
        <begin position="134"/>
        <end position="218"/>
    </location>
</feature>
<evidence type="ECO:0000313" key="4">
    <source>
        <dbReference type="Proteomes" id="UP000824162"/>
    </source>
</evidence>
<reference evidence="3" key="2">
    <citation type="submission" date="2021-04" db="EMBL/GenBank/DDBJ databases">
        <authorList>
            <person name="Gilroy R."/>
        </authorList>
    </citation>
    <scope>NUCLEOTIDE SEQUENCE</scope>
    <source>
        <strain evidence="3">5790</strain>
    </source>
</reference>
<dbReference type="Gene3D" id="3.30.70.1450">
    <property type="entry name" value="Regulator of K+ conductance, C-terminal domain"/>
    <property type="match status" value="1"/>
</dbReference>
<evidence type="ECO:0000313" key="3">
    <source>
        <dbReference type="EMBL" id="HIV85806.1"/>
    </source>
</evidence>
<dbReference type="PANTHER" id="PTHR43833">
    <property type="entry name" value="POTASSIUM CHANNEL PROTEIN 2-RELATED-RELATED"/>
    <property type="match status" value="1"/>
</dbReference>
<dbReference type="InterPro" id="IPR036721">
    <property type="entry name" value="RCK_C_sf"/>
</dbReference>
<sequence length="220" mass="24656">MKSILVIGMGRLGRHFAGKMLALGNDVMIVDKDDDVIEELSSVFTDCQIGDCRQEAVLRSIGVNNFDLCFVAIGEDFQASLEITSMLSELGASFILSKASEDRQAKFLKLVGANEVVYPERDAAEKLAMRYNADNIFDYVKLTSEYSIYEIPVVPVWVGKSINSLDIRRKYKINIIATKRNNVLNPMPDPDYVFSPGEHIVVMGKSRDVYHLANQSKTHK</sequence>
<dbReference type="GO" id="GO:0006813">
    <property type="term" value="P:potassium ion transport"/>
    <property type="evidence" value="ECO:0007669"/>
    <property type="project" value="InterPro"/>
</dbReference>
<dbReference type="AlphaFoldDB" id="A0A9D1PQ21"/>
<dbReference type="EMBL" id="DXIJ01000064">
    <property type="protein sequence ID" value="HIV85806.1"/>
    <property type="molecule type" value="Genomic_DNA"/>
</dbReference>
<reference evidence="3" key="1">
    <citation type="journal article" date="2021" name="PeerJ">
        <title>Extensive microbial diversity within the chicken gut microbiome revealed by metagenomics and culture.</title>
        <authorList>
            <person name="Gilroy R."/>
            <person name="Ravi A."/>
            <person name="Getino M."/>
            <person name="Pursley I."/>
            <person name="Horton D.L."/>
            <person name="Alikhan N.F."/>
            <person name="Baker D."/>
            <person name="Gharbi K."/>
            <person name="Hall N."/>
            <person name="Watson M."/>
            <person name="Adriaenssens E.M."/>
            <person name="Foster-Nyarko E."/>
            <person name="Jarju S."/>
            <person name="Secka A."/>
            <person name="Antonio M."/>
            <person name="Oren A."/>
            <person name="Chaudhuri R.R."/>
            <person name="La Ragione R."/>
            <person name="Hildebrand F."/>
            <person name="Pallen M.J."/>
        </authorList>
    </citation>
    <scope>NUCLEOTIDE SEQUENCE</scope>
    <source>
        <strain evidence="3">5790</strain>
    </source>
</reference>
<evidence type="ECO:0000259" key="1">
    <source>
        <dbReference type="PROSITE" id="PS51201"/>
    </source>
</evidence>
<dbReference type="PROSITE" id="PS51202">
    <property type="entry name" value="RCK_C"/>
    <property type="match status" value="1"/>
</dbReference>
<organism evidence="3 4">
    <name type="scientific">Candidatus Monoglobus merdigallinarum</name>
    <dbReference type="NCBI Taxonomy" id="2838698"/>
    <lineage>
        <taxon>Bacteria</taxon>
        <taxon>Bacillati</taxon>
        <taxon>Bacillota</taxon>
        <taxon>Clostridia</taxon>
        <taxon>Monoglobales</taxon>
        <taxon>Monoglobaceae</taxon>
        <taxon>Monoglobus</taxon>
    </lineage>
</organism>
<dbReference type="InterPro" id="IPR036291">
    <property type="entry name" value="NAD(P)-bd_dom_sf"/>
</dbReference>
<gene>
    <name evidence="3" type="ORF">H9900_03235</name>
</gene>
<dbReference type="Gene3D" id="3.40.50.720">
    <property type="entry name" value="NAD(P)-binding Rossmann-like Domain"/>
    <property type="match status" value="1"/>
</dbReference>
<dbReference type="InterPro" id="IPR050721">
    <property type="entry name" value="Trk_Ktr_HKT_K-transport"/>
</dbReference>
<dbReference type="Pfam" id="PF02254">
    <property type="entry name" value="TrkA_N"/>
    <property type="match status" value="1"/>
</dbReference>
<accession>A0A9D1PQ21</accession>
<dbReference type="GO" id="GO:0008324">
    <property type="term" value="F:monoatomic cation transmembrane transporter activity"/>
    <property type="evidence" value="ECO:0007669"/>
    <property type="project" value="InterPro"/>
</dbReference>
<dbReference type="SUPFAM" id="SSF51735">
    <property type="entry name" value="NAD(P)-binding Rossmann-fold domains"/>
    <property type="match status" value="1"/>
</dbReference>
<proteinExistence type="predicted"/>
<dbReference type="SUPFAM" id="SSF116726">
    <property type="entry name" value="TrkA C-terminal domain-like"/>
    <property type="match status" value="1"/>
</dbReference>
<dbReference type="PANTHER" id="PTHR43833:SF7">
    <property type="entry name" value="KTR SYSTEM POTASSIUM UPTAKE PROTEIN C"/>
    <property type="match status" value="1"/>
</dbReference>
<dbReference type="Proteomes" id="UP000824162">
    <property type="component" value="Unassembled WGS sequence"/>
</dbReference>
<evidence type="ECO:0000259" key="2">
    <source>
        <dbReference type="PROSITE" id="PS51202"/>
    </source>
</evidence>
<feature type="domain" description="RCK N-terminal" evidence="1">
    <location>
        <begin position="1"/>
        <end position="118"/>
    </location>
</feature>
<dbReference type="PROSITE" id="PS51201">
    <property type="entry name" value="RCK_N"/>
    <property type="match status" value="1"/>
</dbReference>
<dbReference type="InterPro" id="IPR003148">
    <property type="entry name" value="RCK_N"/>
</dbReference>
<dbReference type="InterPro" id="IPR006037">
    <property type="entry name" value="RCK_C"/>
</dbReference>